<dbReference type="EMBL" id="JACSPZ010000004">
    <property type="protein sequence ID" value="MBD8036940.1"/>
    <property type="molecule type" value="Genomic_DNA"/>
</dbReference>
<keyword evidence="2" id="KW-1185">Reference proteome</keyword>
<protein>
    <recommendedName>
        <fullName evidence="3">CpXC domain-containing protein</fullName>
    </recommendedName>
</protein>
<accession>A0ABR8XYD1</accession>
<organism evidence="1 2">
    <name type="scientific">Solibacillus faecavium</name>
    <dbReference type="NCBI Taxonomy" id="2762221"/>
    <lineage>
        <taxon>Bacteria</taxon>
        <taxon>Bacillati</taxon>
        <taxon>Bacillota</taxon>
        <taxon>Bacilli</taxon>
        <taxon>Bacillales</taxon>
        <taxon>Caryophanaceae</taxon>
        <taxon>Solibacillus</taxon>
    </lineage>
</organism>
<comment type="caution">
    <text evidence="1">The sequence shown here is derived from an EMBL/GenBank/DDBJ whole genome shotgun (WGS) entry which is preliminary data.</text>
</comment>
<proteinExistence type="predicted"/>
<dbReference type="Proteomes" id="UP000619101">
    <property type="component" value="Unassembled WGS sequence"/>
</dbReference>
<evidence type="ECO:0000313" key="2">
    <source>
        <dbReference type="Proteomes" id="UP000619101"/>
    </source>
</evidence>
<sequence>MVDHLVSEESRLYIFKKPILCHICSHDIFIPIETFTDVEKPGIQVTFVHNTAICQQCGFVIQFGDPSYYDNENDIYRWALDQQFINEQPTPEAHEPFIDADTIAKYERCIHLSLQILIQHDESPQTMLNLYDNAEYLAIANYFDASYEQTNSQLITRDCLGLLLRKLMDKNIADSDELIKVLQHDDNMHLESFLKALIMK</sequence>
<reference evidence="1 2" key="1">
    <citation type="submission" date="2020-08" db="EMBL/GenBank/DDBJ databases">
        <title>A Genomic Blueprint of the Chicken Gut Microbiome.</title>
        <authorList>
            <person name="Gilroy R."/>
            <person name="Ravi A."/>
            <person name="Getino M."/>
            <person name="Pursley I."/>
            <person name="Horton D.L."/>
            <person name="Alikhan N.-F."/>
            <person name="Baker D."/>
            <person name="Gharbi K."/>
            <person name="Hall N."/>
            <person name="Watson M."/>
            <person name="Adriaenssens E.M."/>
            <person name="Foster-Nyarko E."/>
            <person name="Jarju S."/>
            <person name="Secka A."/>
            <person name="Antonio M."/>
            <person name="Oren A."/>
            <person name="Chaudhuri R."/>
            <person name="La Ragione R.M."/>
            <person name="Hildebrand F."/>
            <person name="Pallen M.J."/>
        </authorList>
    </citation>
    <scope>NUCLEOTIDE SEQUENCE [LARGE SCALE GENOMIC DNA]</scope>
    <source>
        <strain evidence="1 2">A46</strain>
    </source>
</reference>
<dbReference type="RefSeq" id="WP_191699930.1">
    <property type="nucleotide sequence ID" value="NZ_JACSPZ010000004.1"/>
</dbReference>
<evidence type="ECO:0008006" key="3">
    <source>
        <dbReference type="Google" id="ProtNLM"/>
    </source>
</evidence>
<name>A0ABR8XYD1_9BACL</name>
<evidence type="ECO:0000313" key="1">
    <source>
        <dbReference type="EMBL" id="MBD8036940.1"/>
    </source>
</evidence>
<gene>
    <name evidence="1" type="ORF">H9635_09305</name>
</gene>